<comment type="caution">
    <text evidence="2">The sequence shown here is derived from an EMBL/GenBank/DDBJ whole genome shotgun (WGS) entry which is preliminary data.</text>
</comment>
<dbReference type="AlphaFoldDB" id="A0A0Q3MG21"/>
<proteinExistence type="predicted"/>
<organism evidence="2 3">
    <name type="scientific">Amazona aestiva</name>
    <name type="common">Blue-fronted Amazon parrot</name>
    <dbReference type="NCBI Taxonomy" id="12930"/>
    <lineage>
        <taxon>Eukaryota</taxon>
        <taxon>Metazoa</taxon>
        <taxon>Chordata</taxon>
        <taxon>Craniata</taxon>
        <taxon>Vertebrata</taxon>
        <taxon>Euteleostomi</taxon>
        <taxon>Archelosauria</taxon>
        <taxon>Archosauria</taxon>
        <taxon>Dinosauria</taxon>
        <taxon>Saurischia</taxon>
        <taxon>Theropoda</taxon>
        <taxon>Coelurosauria</taxon>
        <taxon>Aves</taxon>
        <taxon>Neognathae</taxon>
        <taxon>Neoaves</taxon>
        <taxon>Telluraves</taxon>
        <taxon>Australaves</taxon>
        <taxon>Psittaciformes</taxon>
        <taxon>Psittacidae</taxon>
        <taxon>Amazona</taxon>
    </lineage>
</organism>
<sequence>MPLGSLGWSEGGKAIQGKGKQNPFRNAAKPESSGDPLQSMPAGHDLLLTPTEEPESRDSNCNSWRAGWMVDCQKLEKLNQKTDLAPEKLGMMEQDPYTEVNRTLRDISVK</sequence>
<keyword evidence="3" id="KW-1185">Reference proteome</keyword>
<name>A0A0Q3MG21_AMAAE</name>
<dbReference type="Proteomes" id="UP000051836">
    <property type="component" value="Unassembled WGS sequence"/>
</dbReference>
<protein>
    <submittedName>
        <fullName evidence="2">Uncharacterized protein</fullName>
    </submittedName>
</protein>
<evidence type="ECO:0000313" key="3">
    <source>
        <dbReference type="Proteomes" id="UP000051836"/>
    </source>
</evidence>
<reference evidence="2 3" key="1">
    <citation type="submission" date="2015-10" db="EMBL/GenBank/DDBJ databases">
        <authorList>
            <person name="Gilbert D.G."/>
        </authorList>
    </citation>
    <scope>NUCLEOTIDE SEQUENCE [LARGE SCALE GENOMIC DNA]</scope>
    <source>
        <strain evidence="2">FVVF132</strain>
    </source>
</reference>
<accession>A0A0Q3MG21</accession>
<feature type="region of interest" description="Disordered" evidence="1">
    <location>
        <begin position="1"/>
        <end position="61"/>
    </location>
</feature>
<gene>
    <name evidence="2" type="ORF">AAES_82357</name>
</gene>
<evidence type="ECO:0000256" key="1">
    <source>
        <dbReference type="SAM" id="MobiDB-lite"/>
    </source>
</evidence>
<evidence type="ECO:0000313" key="2">
    <source>
        <dbReference type="EMBL" id="KQK81304.1"/>
    </source>
</evidence>
<dbReference type="EMBL" id="LMAW01002436">
    <property type="protein sequence ID" value="KQK81304.1"/>
    <property type="molecule type" value="Genomic_DNA"/>
</dbReference>